<organism evidence="4 5">
    <name type="scientific">Gordonia otitidis (strain DSM 44809 / CCUG 52243 / JCM 12355 / NBRC 100426 / IFM 10032)</name>
    <dbReference type="NCBI Taxonomy" id="1108044"/>
    <lineage>
        <taxon>Bacteria</taxon>
        <taxon>Bacillati</taxon>
        <taxon>Actinomycetota</taxon>
        <taxon>Actinomycetes</taxon>
        <taxon>Mycobacteriales</taxon>
        <taxon>Gordoniaceae</taxon>
        <taxon>Gordonia</taxon>
    </lineage>
</organism>
<dbReference type="STRING" id="1108044.GOOTI_024_00240"/>
<feature type="non-terminal residue" evidence="4">
    <location>
        <position position="1"/>
    </location>
</feature>
<accession>H5TGW2</accession>
<dbReference type="Gene3D" id="3.90.100.10">
    <property type="entry name" value="Orn/Lys/Arg decarboxylase, C-terminal domain"/>
    <property type="match status" value="1"/>
</dbReference>
<dbReference type="AlphaFoldDB" id="H5TGW2"/>
<dbReference type="SUPFAM" id="SSF53383">
    <property type="entry name" value="PLP-dependent transferases"/>
    <property type="match status" value="1"/>
</dbReference>
<gene>
    <name evidence="4" type="ORF">GOOTI_024_00240</name>
</gene>
<dbReference type="EMBL" id="BAFB01000024">
    <property type="protein sequence ID" value="GAB32720.1"/>
    <property type="molecule type" value="Genomic_DNA"/>
</dbReference>
<comment type="caution">
    <text evidence="4">The sequence shown here is derived from an EMBL/GenBank/DDBJ whole genome shotgun (WGS) entry which is preliminary data.</text>
</comment>
<evidence type="ECO:0000313" key="4">
    <source>
        <dbReference type="EMBL" id="GAB32720.1"/>
    </source>
</evidence>
<keyword evidence="5" id="KW-1185">Reference proteome</keyword>
<dbReference type="Proteomes" id="UP000005038">
    <property type="component" value="Unassembled WGS sequence"/>
</dbReference>
<dbReference type="InterPro" id="IPR008286">
    <property type="entry name" value="Prn/Lys/Arg_de-COase_C"/>
</dbReference>
<dbReference type="InterPro" id="IPR036633">
    <property type="entry name" value="Prn/Lys/Arg_de-COase_C_sf"/>
</dbReference>
<evidence type="ECO:0000256" key="2">
    <source>
        <dbReference type="ARBA" id="ARBA00022898"/>
    </source>
</evidence>
<reference evidence="4" key="1">
    <citation type="submission" date="2012-02" db="EMBL/GenBank/DDBJ databases">
        <title>Whole genome shotgun sequence of Gordonia otitidis NBRC 100426.</title>
        <authorList>
            <person name="Yoshida I."/>
            <person name="Hosoyama A."/>
            <person name="Tsuchikane K."/>
            <person name="Katsumata H."/>
            <person name="Yamazaki S."/>
            <person name="Fujita N."/>
        </authorList>
    </citation>
    <scope>NUCLEOTIDE SEQUENCE [LARGE SCALE GENOMIC DNA]</scope>
    <source>
        <strain evidence="4">NBRC 100426</strain>
    </source>
</reference>
<dbReference type="GO" id="GO:0003824">
    <property type="term" value="F:catalytic activity"/>
    <property type="evidence" value="ECO:0007669"/>
    <property type="project" value="InterPro"/>
</dbReference>
<keyword evidence="2" id="KW-0663">Pyridoxal phosphate</keyword>
<dbReference type="PANTHER" id="PTHR43277">
    <property type="entry name" value="ARGININE DECARBOXYLASE"/>
    <property type="match status" value="1"/>
</dbReference>
<dbReference type="PANTHER" id="PTHR43277:SF4">
    <property type="entry name" value="ARGININE DECARBOXYLASE"/>
    <property type="match status" value="1"/>
</dbReference>
<evidence type="ECO:0000256" key="1">
    <source>
        <dbReference type="ARBA" id="ARBA00001933"/>
    </source>
</evidence>
<dbReference type="Pfam" id="PF03711">
    <property type="entry name" value="OKR_DC_1_C"/>
    <property type="match status" value="1"/>
</dbReference>
<dbReference type="SUPFAM" id="SSF55904">
    <property type="entry name" value="Ornithine decarboxylase C-terminal domain"/>
    <property type="match status" value="1"/>
</dbReference>
<sequence>LVDMAHLSNCADLLMTTSPNVLVYAALDGWRRQMVSHGHELLDSALNLARLVRRQVDDITGLRVMHDELLHEQASHDLDLLQVLIDVSGLAVSGYQCADWLRQHHHLDVGLSDHRRILATLSFADDEDTTGRLLTALRDMADAAAEFPSPPTIRQPSPEALQLQTLMLPRDAFFGTTEMVPVEEASGRIAAEQITPYPPGIPVVVPGERLNDAVLEYLQTGKEAGMNLPDATDSALTTIKVVHETDDPASRGA</sequence>
<feature type="domain" description="Orn/Lys/Arg decarboxylase C-terminal" evidence="3">
    <location>
        <begin position="170"/>
        <end position="229"/>
    </location>
</feature>
<protein>
    <submittedName>
        <fullName evidence="4">Decarboxylase</fullName>
    </submittedName>
</protein>
<evidence type="ECO:0000259" key="3">
    <source>
        <dbReference type="Pfam" id="PF03711"/>
    </source>
</evidence>
<dbReference type="InterPro" id="IPR015424">
    <property type="entry name" value="PyrdxlP-dep_Trfase"/>
</dbReference>
<name>H5TGW2_GORO1</name>
<comment type="cofactor">
    <cofactor evidence="1">
        <name>pyridoxal 5'-phosphate</name>
        <dbReference type="ChEBI" id="CHEBI:597326"/>
    </cofactor>
</comment>
<dbReference type="InterPro" id="IPR052357">
    <property type="entry name" value="Orn_Lys_Arg_decarboxylase-I"/>
</dbReference>
<evidence type="ECO:0000313" key="5">
    <source>
        <dbReference type="Proteomes" id="UP000005038"/>
    </source>
</evidence>
<proteinExistence type="predicted"/>